<feature type="compositionally biased region" description="Acidic residues" evidence="1">
    <location>
        <begin position="119"/>
        <end position="141"/>
    </location>
</feature>
<evidence type="ECO:0000313" key="3">
    <source>
        <dbReference type="RefSeq" id="XP_005111419.1"/>
    </source>
</evidence>
<reference evidence="3" key="1">
    <citation type="submission" date="2025-08" db="UniProtKB">
        <authorList>
            <consortium name="RefSeq"/>
        </authorList>
    </citation>
    <scope>IDENTIFICATION</scope>
</reference>
<dbReference type="Proteomes" id="UP000694888">
    <property type="component" value="Unplaced"/>
</dbReference>
<feature type="region of interest" description="Disordered" evidence="1">
    <location>
        <begin position="52"/>
        <end position="78"/>
    </location>
</feature>
<keyword evidence="2" id="KW-1185">Reference proteome</keyword>
<dbReference type="InterPro" id="IPR029138">
    <property type="entry name" value="SNAPC5"/>
</dbReference>
<feature type="region of interest" description="Disordered" evidence="1">
    <location>
        <begin position="117"/>
        <end position="149"/>
    </location>
</feature>
<sequence>MASASHTNYFKEKCMLKEEENTLVEMLDKFKDQLNRLKIEELALMSLMKMQNSVSHSVPQHGTSTSEPSRSLDTASDVNSVSSMIPIGTVEHSAPDHHEVLDLRVDAELLHRVPRSIDNFEEEMEEEEEEEDSDEDGEIVDDYAFMAGQ</sequence>
<dbReference type="RefSeq" id="XP_005111419.1">
    <property type="nucleotide sequence ID" value="XM_005111362.3"/>
</dbReference>
<name>A0ABM0K8M4_APLCA</name>
<accession>A0ABM0K8M4</accession>
<evidence type="ECO:0000313" key="2">
    <source>
        <dbReference type="Proteomes" id="UP000694888"/>
    </source>
</evidence>
<proteinExistence type="predicted"/>
<protein>
    <submittedName>
        <fullName evidence="3">snRNA-activating protein complex subunit 5</fullName>
    </submittedName>
</protein>
<dbReference type="GeneID" id="101859678"/>
<evidence type="ECO:0000256" key="1">
    <source>
        <dbReference type="SAM" id="MobiDB-lite"/>
    </source>
</evidence>
<gene>
    <name evidence="3" type="primary">LOC101859678</name>
</gene>
<dbReference type="Pfam" id="PF15497">
    <property type="entry name" value="SNAPC5"/>
    <property type="match status" value="1"/>
</dbReference>
<organism evidence="2 3">
    <name type="scientific">Aplysia californica</name>
    <name type="common">California sea hare</name>
    <dbReference type="NCBI Taxonomy" id="6500"/>
    <lineage>
        <taxon>Eukaryota</taxon>
        <taxon>Metazoa</taxon>
        <taxon>Spiralia</taxon>
        <taxon>Lophotrochozoa</taxon>
        <taxon>Mollusca</taxon>
        <taxon>Gastropoda</taxon>
        <taxon>Heterobranchia</taxon>
        <taxon>Euthyneura</taxon>
        <taxon>Tectipleura</taxon>
        <taxon>Aplysiida</taxon>
        <taxon>Aplysioidea</taxon>
        <taxon>Aplysiidae</taxon>
        <taxon>Aplysia</taxon>
    </lineage>
</organism>